<keyword evidence="3" id="KW-1185">Reference proteome</keyword>
<reference evidence="2" key="1">
    <citation type="submission" date="2016-01" db="EMBL/GenBank/DDBJ databases">
        <title>Complete genome of Planococcus rifietoensis type strain M8.</title>
        <authorList>
            <person name="See-Too W.S."/>
        </authorList>
    </citation>
    <scope>NUCLEOTIDE SEQUENCE [LARGE SCALE GENOMIC DNA]</scope>
    <source>
        <strain evidence="2">M8</strain>
    </source>
</reference>
<protein>
    <recommendedName>
        <fullName evidence="1">MEDS domain-containing protein</fullName>
    </recommendedName>
</protein>
<evidence type="ECO:0000313" key="2">
    <source>
        <dbReference type="EMBL" id="ALS74770.1"/>
    </source>
</evidence>
<gene>
    <name evidence="2" type="ORF">AUC31_05830</name>
</gene>
<accession>A0A0U2J6W8</accession>
<proteinExistence type="predicted"/>
<dbReference type="STRING" id="200991.AUC31_05830"/>
<feature type="domain" description="MEDS" evidence="1">
    <location>
        <begin position="49"/>
        <end position="201"/>
    </location>
</feature>
<dbReference type="Proteomes" id="UP000067683">
    <property type="component" value="Chromosome"/>
</dbReference>
<dbReference type="Pfam" id="PF14417">
    <property type="entry name" value="MEDS"/>
    <property type="match status" value="1"/>
</dbReference>
<dbReference type="InterPro" id="IPR025847">
    <property type="entry name" value="MEDS_domain"/>
</dbReference>
<evidence type="ECO:0000313" key="3">
    <source>
        <dbReference type="Proteomes" id="UP000067683"/>
    </source>
</evidence>
<sequence>MLSFFSLPAIFMAEDEFHHYLDYPLYGGKKMNQKMSDFTETLRQTDYAHILYLTEQTDVYIENAVSYVLDGVRNGDRVLFVENPRIYPQIQKKLQQLLTAEELDLIHYVNNFDFYWRKGNFHPEAILEYFESVVGSFTSDGRQCRTWGHIEWGSQEDIDQKIIDYETEIDRSVPRRKVVSVCAYDARRVSDSLRERLMHCHGYLMKDQSISALSFYDDKKARN</sequence>
<dbReference type="KEGG" id="prt:AUC31_05830"/>
<dbReference type="AlphaFoldDB" id="A0A0U2J6W8"/>
<name>A0A0U2J6W8_9BACL</name>
<evidence type="ECO:0000259" key="1">
    <source>
        <dbReference type="Pfam" id="PF14417"/>
    </source>
</evidence>
<organism evidence="2 3">
    <name type="scientific">Planococcus rifietoensis</name>
    <dbReference type="NCBI Taxonomy" id="200991"/>
    <lineage>
        <taxon>Bacteria</taxon>
        <taxon>Bacillati</taxon>
        <taxon>Bacillota</taxon>
        <taxon>Bacilli</taxon>
        <taxon>Bacillales</taxon>
        <taxon>Caryophanaceae</taxon>
        <taxon>Planococcus</taxon>
    </lineage>
</organism>
<dbReference type="EMBL" id="CP013659">
    <property type="protein sequence ID" value="ALS74770.1"/>
    <property type="molecule type" value="Genomic_DNA"/>
</dbReference>